<dbReference type="Proteomes" id="UP000240206">
    <property type="component" value="Unassembled WGS sequence"/>
</dbReference>
<evidence type="ECO:0000313" key="2">
    <source>
        <dbReference type="Proteomes" id="UP000240206"/>
    </source>
</evidence>
<protein>
    <submittedName>
        <fullName evidence="1">Uncharacterized protein</fullName>
    </submittedName>
</protein>
<dbReference type="STRING" id="1910958.BTM30_06405"/>
<proteinExistence type="predicted"/>
<evidence type="ECO:0000313" key="1">
    <source>
        <dbReference type="EMBL" id="PSI01905.1"/>
    </source>
</evidence>
<dbReference type="RefSeq" id="WP_106499702.1">
    <property type="nucleotide sequence ID" value="NZ_PXVC01000017.1"/>
</dbReference>
<dbReference type="AlphaFoldDB" id="A0A2P7EFA3"/>
<keyword evidence="2" id="KW-1185">Reference proteome</keyword>
<comment type="caution">
    <text evidence="1">The sequence shown here is derived from an EMBL/GenBank/DDBJ whole genome shotgun (WGS) entry which is preliminary data.</text>
</comment>
<accession>A0A2P7EFA3</accession>
<name>A0A2P7EFA3_9SYNE</name>
<dbReference type="EMBL" id="PXVC01000017">
    <property type="protein sequence ID" value="PSI01905.1"/>
    <property type="molecule type" value="Genomic_DNA"/>
</dbReference>
<organism evidence="1 2">
    <name type="scientific">Synechococcus lacustris str. Tous</name>
    <dbReference type="NCBI Taxonomy" id="1910958"/>
    <lineage>
        <taxon>Bacteria</taxon>
        <taxon>Bacillati</taxon>
        <taxon>Cyanobacteriota</taxon>
        <taxon>Cyanophyceae</taxon>
        <taxon>Synechococcales</taxon>
        <taxon>Synechococcaceae</taxon>
        <taxon>Synechococcus</taxon>
    </lineage>
</organism>
<reference evidence="2" key="1">
    <citation type="submission" date="2018-03" db="EMBL/GenBank/DDBJ databases">
        <title>Ecological and genomic features of two cosmopolitan and abundant freshwater picocyanobacteria.</title>
        <authorList>
            <person name="Cabello-Yeves P.J."/>
            <person name="Picazo A."/>
            <person name="Camacho A."/>
            <person name="Callieri C."/>
            <person name="Rosselli R."/>
            <person name="Roda-Garcia J."/>
            <person name="Coutinho F.H."/>
            <person name="Rodriguez-Valera F."/>
        </authorList>
    </citation>
    <scope>NUCLEOTIDE SEQUENCE [LARGE SCALE GENOMIC DNA]</scope>
    <source>
        <strain evidence="2">Tous</strain>
    </source>
</reference>
<gene>
    <name evidence="1" type="ORF">C7K08_05480</name>
</gene>
<sequence length="224" mass="24432">MDYRQRLEHGHGAFAALLRAWHERNGWSHRVLPALAERLDLGRLHSSQLSNLRNRKLASPGPEVFLALGCCNKWLAQTPIPLAEIADQQELSDGIGAAPHALIDAAGLVLGAGELLEIFVGLRPLPPGFDLRISEAESPALSAALADLLAAGQPWRKCSGRVMAAYGVEKRQRREKFAAVMAGLQDYNASELDLELPELLTALNALEINFPSVDKLLDRLRQPG</sequence>